<organism evidence="1 2">
    <name type="scientific">Inquilinus limosus</name>
    <dbReference type="NCBI Taxonomy" id="171674"/>
    <lineage>
        <taxon>Bacteria</taxon>
        <taxon>Pseudomonadati</taxon>
        <taxon>Pseudomonadota</taxon>
        <taxon>Alphaproteobacteria</taxon>
        <taxon>Rhodospirillales</taxon>
        <taxon>Rhodospirillaceae</taxon>
        <taxon>Inquilinus</taxon>
    </lineage>
</organism>
<dbReference type="EMBL" id="JAEKLZ010000432">
    <property type="protein sequence ID" value="MBW8728624.1"/>
    <property type="molecule type" value="Genomic_DNA"/>
</dbReference>
<proteinExistence type="predicted"/>
<gene>
    <name evidence="1" type="ORF">JF625_26200</name>
</gene>
<comment type="caution">
    <text evidence="1">The sequence shown here is derived from an EMBL/GenBank/DDBJ whole genome shotgun (WGS) entry which is preliminary data.</text>
</comment>
<reference evidence="1" key="1">
    <citation type="submission" date="2020-06" db="EMBL/GenBank/DDBJ databases">
        <title>Stable isotope informed genome-resolved metagenomics uncovers potential trophic interactions in rhizosphere soil.</title>
        <authorList>
            <person name="Starr E.P."/>
            <person name="Shi S."/>
            <person name="Blazewicz S.J."/>
            <person name="Koch B.J."/>
            <person name="Probst A.J."/>
            <person name="Hungate B.A."/>
            <person name="Pett-Ridge J."/>
            <person name="Firestone M.K."/>
            <person name="Banfield J.F."/>
        </authorList>
    </citation>
    <scope>NUCLEOTIDE SEQUENCE</scope>
    <source>
        <strain evidence="1">YM_69_17</strain>
    </source>
</reference>
<protein>
    <submittedName>
        <fullName evidence="1">Uncharacterized protein</fullName>
    </submittedName>
</protein>
<dbReference type="AlphaFoldDB" id="A0A952FU30"/>
<name>A0A952FU30_9PROT</name>
<dbReference type="Proteomes" id="UP000700706">
    <property type="component" value="Unassembled WGS sequence"/>
</dbReference>
<sequence length="74" mass="7966">MVDGQVGDRGWLVSNILYLECNATHLFKSQSIHFDRHAAMQQNEITDTLGMAVSCAALGAGDPSPLHNAEAVLK</sequence>
<evidence type="ECO:0000313" key="1">
    <source>
        <dbReference type="EMBL" id="MBW8728624.1"/>
    </source>
</evidence>
<evidence type="ECO:0000313" key="2">
    <source>
        <dbReference type="Proteomes" id="UP000700706"/>
    </source>
</evidence>
<accession>A0A952FU30</accession>